<dbReference type="Proteomes" id="UP001209885">
    <property type="component" value="Unassembled WGS sequence"/>
</dbReference>
<keyword evidence="3" id="KW-1185">Reference proteome</keyword>
<sequence length="152" mass="17695">MKIKLTLSLLLFVSTLSFGQSQEVAKEAEIYNLIVESFDEIWSELDSENIKKYYTEDFLLLENGEVWTNDIITNYLDKAITQEVIPERINKIDVIEIKITDKTAWIAYHNHAEFLIDQKIVKKINWLESATAVLTEDGWKLDMLHSTRGKVE</sequence>
<dbReference type="InterPro" id="IPR032710">
    <property type="entry name" value="NTF2-like_dom_sf"/>
</dbReference>
<dbReference type="RefSeq" id="WP_266058209.1">
    <property type="nucleotide sequence ID" value="NZ_JAPFQN010000010.1"/>
</dbReference>
<protein>
    <submittedName>
        <fullName evidence="2">DUF4440 domain-containing protein</fullName>
    </submittedName>
</protein>
<gene>
    <name evidence="2" type="ORF">OO013_17145</name>
</gene>
<reference evidence="2 3" key="1">
    <citation type="submission" date="2022-11" db="EMBL/GenBank/DDBJ databases">
        <title>The characterization of three novel Bacteroidetes species and genomic analysis of their roles in tidal elemental geochemical cycles.</title>
        <authorList>
            <person name="Ma K."/>
        </authorList>
    </citation>
    <scope>NUCLEOTIDE SEQUENCE [LARGE SCALE GENOMIC DNA]</scope>
    <source>
        <strain evidence="2 3">M17</strain>
    </source>
</reference>
<feature type="signal peptide" evidence="1">
    <location>
        <begin position="1"/>
        <end position="19"/>
    </location>
</feature>
<accession>A0ABT3RVN8</accession>
<organism evidence="2 3">
    <name type="scientific">Mangrovivirga halotolerans</name>
    <dbReference type="NCBI Taxonomy" id="2993936"/>
    <lineage>
        <taxon>Bacteria</taxon>
        <taxon>Pseudomonadati</taxon>
        <taxon>Bacteroidota</taxon>
        <taxon>Cytophagia</taxon>
        <taxon>Cytophagales</taxon>
        <taxon>Mangrovivirgaceae</taxon>
        <taxon>Mangrovivirga</taxon>
    </lineage>
</organism>
<name>A0ABT3RVN8_9BACT</name>
<evidence type="ECO:0000313" key="3">
    <source>
        <dbReference type="Proteomes" id="UP001209885"/>
    </source>
</evidence>
<evidence type="ECO:0000256" key="1">
    <source>
        <dbReference type="SAM" id="SignalP"/>
    </source>
</evidence>
<evidence type="ECO:0000313" key="2">
    <source>
        <dbReference type="EMBL" id="MCX2745611.1"/>
    </source>
</evidence>
<proteinExistence type="predicted"/>
<dbReference type="EMBL" id="JAPFQN010000010">
    <property type="protein sequence ID" value="MCX2745611.1"/>
    <property type="molecule type" value="Genomic_DNA"/>
</dbReference>
<dbReference type="Gene3D" id="3.10.450.50">
    <property type="match status" value="1"/>
</dbReference>
<keyword evidence="1" id="KW-0732">Signal</keyword>
<dbReference type="SUPFAM" id="SSF54427">
    <property type="entry name" value="NTF2-like"/>
    <property type="match status" value="1"/>
</dbReference>
<comment type="caution">
    <text evidence="2">The sequence shown here is derived from an EMBL/GenBank/DDBJ whole genome shotgun (WGS) entry which is preliminary data.</text>
</comment>
<feature type="chain" id="PRO_5045764173" evidence="1">
    <location>
        <begin position="20"/>
        <end position="152"/>
    </location>
</feature>